<protein>
    <submittedName>
        <fullName evidence="1">Uncharacterized protein</fullName>
    </submittedName>
</protein>
<dbReference type="AlphaFoldDB" id="X6MJ20"/>
<keyword evidence="2" id="KW-1185">Reference proteome</keyword>
<organism evidence="1 2">
    <name type="scientific">Reticulomyxa filosa</name>
    <dbReference type="NCBI Taxonomy" id="46433"/>
    <lineage>
        <taxon>Eukaryota</taxon>
        <taxon>Sar</taxon>
        <taxon>Rhizaria</taxon>
        <taxon>Retaria</taxon>
        <taxon>Foraminifera</taxon>
        <taxon>Monothalamids</taxon>
        <taxon>Reticulomyxidae</taxon>
        <taxon>Reticulomyxa</taxon>
    </lineage>
</organism>
<proteinExistence type="predicted"/>
<accession>X6MJ20</accession>
<dbReference type="EMBL" id="ASPP01020855">
    <property type="protein sequence ID" value="ETO13065.1"/>
    <property type="molecule type" value="Genomic_DNA"/>
</dbReference>
<sequence length="384" mass="44034">MTSLSVHVLKQLCDFTRCYAFYIVHDMDLLTRSMQYLASLPNKQPLVVYQCSQAFVVLVTQAKAVLEKNPTQFLKVVDFVLSNIKTGEKFYFELPVEHLMILKDFIMSDTNDEEPTALDVINHQQRGCSQYLQALCMIIDNFDASENAQLQKELAIKIISPYLKTVKTMIGTIADPTKVNEKIELSAKDFYQLTWNYHMICGVVKGMDKVRPGHPLMEFIPAILSICEDSCAHLPQFFNKTRKDKRVAQRRAVVDSTLPTSLQDISIDILFDRVVEIMECLTDVWKDNLGKLLDPLVKLSLQLLHQTKSPASARILRKMIEVFHSNKVLGPKFVTVVIDTIKLFGDPSVDMRECTDTVREILQCAGLSMRKYHNLIFFFFFFLL</sequence>
<dbReference type="Proteomes" id="UP000023152">
    <property type="component" value="Unassembled WGS sequence"/>
</dbReference>
<dbReference type="Gene3D" id="1.25.10.10">
    <property type="entry name" value="Leucine-rich Repeat Variant"/>
    <property type="match status" value="1"/>
</dbReference>
<comment type="caution">
    <text evidence="1">The sequence shown here is derived from an EMBL/GenBank/DDBJ whole genome shotgun (WGS) entry which is preliminary data.</text>
</comment>
<name>X6MJ20_RETFI</name>
<reference evidence="1 2" key="1">
    <citation type="journal article" date="2013" name="Curr. Biol.">
        <title>The Genome of the Foraminiferan Reticulomyxa filosa.</title>
        <authorList>
            <person name="Glockner G."/>
            <person name="Hulsmann N."/>
            <person name="Schleicher M."/>
            <person name="Noegel A.A."/>
            <person name="Eichinger L."/>
            <person name="Gallinger C."/>
            <person name="Pawlowski J."/>
            <person name="Sierra R."/>
            <person name="Euteneuer U."/>
            <person name="Pillet L."/>
            <person name="Moustafa A."/>
            <person name="Platzer M."/>
            <person name="Groth M."/>
            <person name="Szafranski K."/>
            <person name="Schliwa M."/>
        </authorList>
    </citation>
    <scope>NUCLEOTIDE SEQUENCE [LARGE SCALE GENOMIC DNA]</scope>
</reference>
<evidence type="ECO:0000313" key="1">
    <source>
        <dbReference type="EMBL" id="ETO13065.1"/>
    </source>
</evidence>
<dbReference type="InterPro" id="IPR011989">
    <property type="entry name" value="ARM-like"/>
</dbReference>
<gene>
    <name evidence="1" type="ORF">RFI_24312</name>
</gene>
<evidence type="ECO:0000313" key="2">
    <source>
        <dbReference type="Proteomes" id="UP000023152"/>
    </source>
</evidence>